<sequence length="1545" mass="169783">MANDTRSSRGSKDDENNSSIKKPVSIKESSTSGSAMMDTSGFRKSIREMPLQKQTSSSPSTRSGSEHLDRPTPTTFAVKRKSEIVEKQSMPSPSGRSDRGKEHASLGCSGSKRSEKGSGSPDDRRKKLKSEERVKQLMRDSMETSRREKISPHTNGRTYKSLIKLKRRRDTDPDFNEELKMPEAISKIDSSYCGGSVSKPVDDREDGGENRISLVDAAAPPLSKCKRDNIAGTHVPCSEGLSRSLCKGELHLKVILSGTLKGNARSRLIHDNELLLSQDRGQRCRNNPEVGNHELGKNCDKVVNDGADPASSRPRLREGPGDEKGDSGVPVNKVSQLLPRSDSTDSITHTLHTSHASASSFPSKVTSSLPEVHMVNSEEETGLSDMQKTFHVLLDPEIPKLCEILQLSEDVKVMVRRFLEYVVDNYQVNREPISILQAFQISLCWIAASLRECEIDKKASLALAKQHLNFGCTEEEANHMHSKLRMVKKRFKVAVHDFASDRLISKQEQVPNREKKKKELSKSIKRMEKKRDKKIMKLSLKHQEEIQEFNKPWEDDSAKLKKDYMVDLAIIRSIHSNDPVRSEKLKRRKEKYVKELEELEHRKGILLGKLEADHLAEMNRVRQKAEISLQDLKSWAQTELYGAPSSEAAVQCVPDEVVVGGEFVEILSPDVEFNREPDQIEDLDVSVLDPLAIQNDAAVRPTNVGSLEESSLCQPVSTLAQAGSSPQISGLFMALHGERSQMSNSTVMHDGDAQASDNQDVLLQVEVVPLHSTGDGLTYQTNDDEAFSEQVEQLQVSNSTETHGDAEASANQDLLLQVEDQTNNEEALPEHVEQLPSSKFTEIHVGDAEVSAASGVEQLPCEGLGSSQPFENESEATENVDLPQQVEVVSLHSADNGCDQTNTDEALPELVEQLQTSKSTEIHVGDAEAGENQDGLHEVEVVPCHRADSGPAVQNNDREALIEGVQQLQMSPSSDSPVDHNHPRSRAASGVEQLHSEELRASQPFESEAEASENQNVPRQVEVVPLHSMDNGLTDQTHNREALLEHLEHDGDEEARANQDSPLQVEVVPFHPVDTRPNVQTNHEEAMEGVQQPQMSSFSDSLVDRNQPDVLSDSGVEQLPSEGRGASQPFENESEALDPLGIQSGEILGLSPPNTDGTPGPHLQLAVENDHQPSSQGFMPSQDAEASSQPVEDTAWVPNQAVSLTHLGMHPPLEGLGTHLPLNTAPQMASQMPTQPFYGDPLLNELDRVHKEKEKTIKIHEEAKLGLKFEHDKELQEAISVLRRKYDDKFHDVESAFLLKKKELDSNTKKVLMNKILADAFQSKCYALLRTQQGMPSNVMQQHIPSSRPAHGPSRFTGSASVPFVHHSSPPCSTTPARPPLIVPITPPTGNLRASGEIRAPAPHLQRFRPSSSMPSTSISSVVPQGMLPIQQVQINLPTASASVPHVRMTSPSVPHVPMTSPLIPHAPSRYDCGRQAEVTGRTRERLFDNNNQPGGPPSLLPALNFRSPLDLSQFVSRVNGGGGVAANVAGSGIATDVVCLSDDD</sequence>
<evidence type="ECO:0000256" key="1">
    <source>
        <dbReference type="SAM" id="Coils"/>
    </source>
</evidence>
<evidence type="ECO:0000256" key="2">
    <source>
        <dbReference type="SAM" id="MobiDB-lite"/>
    </source>
</evidence>
<feature type="region of interest" description="Disordered" evidence="2">
    <location>
        <begin position="1"/>
        <end position="156"/>
    </location>
</feature>
<evidence type="ECO:0000313" key="4">
    <source>
        <dbReference type="EMBL" id="KAF7152249.1"/>
    </source>
</evidence>
<comment type="caution">
    <text evidence="4">The sequence shown here is derived from an EMBL/GenBank/DDBJ whole genome shotgun (WGS) entry which is preliminary data.</text>
</comment>
<reference evidence="4" key="1">
    <citation type="submission" date="2019-11" db="EMBL/GenBank/DDBJ databases">
        <authorList>
            <person name="Liu Y."/>
            <person name="Hou J."/>
            <person name="Li T.-Q."/>
            <person name="Guan C.-H."/>
            <person name="Wu X."/>
            <person name="Wu H.-Z."/>
            <person name="Ling F."/>
            <person name="Zhang R."/>
            <person name="Shi X.-G."/>
            <person name="Ren J.-P."/>
            <person name="Chen E.-F."/>
            <person name="Sun J.-M."/>
        </authorList>
    </citation>
    <scope>NUCLEOTIDE SEQUENCE</scope>
    <source>
        <strain evidence="4">Adult_tree_wgs_1</strain>
        <tissue evidence="4">Leaves</tissue>
    </source>
</reference>
<dbReference type="PANTHER" id="PTHR35116">
    <property type="entry name" value="HELICASE PROTEIN MOM1"/>
    <property type="match status" value="1"/>
</dbReference>
<gene>
    <name evidence="4" type="ORF">RHSIM_Rhsim01G0215200</name>
</gene>
<feature type="compositionally biased region" description="Basic and acidic residues" evidence="2">
    <location>
        <begin position="1"/>
        <end position="15"/>
    </location>
</feature>
<dbReference type="InterPro" id="IPR039322">
    <property type="entry name" value="MOM1"/>
</dbReference>
<dbReference type="GO" id="GO:0031507">
    <property type="term" value="P:heterochromatin formation"/>
    <property type="evidence" value="ECO:0007669"/>
    <property type="project" value="InterPro"/>
</dbReference>
<name>A0A834LXJ3_RHOSS</name>
<feature type="region of interest" description="Disordered" evidence="2">
    <location>
        <begin position="1085"/>
        <end position="1131"/>
    </location>
</feature>
<feature type="compositionally biased region" description="Basic and acidic residues" evidence="2">
    <location>
        <begin position="291"/>
        <end position="303"/>
    </location>
</feature>
<dbReference type="PANTHER" id="PTHR35116:SF2">
    <property type="entry name" value="ATP-DEPENDENT HELICASE FAMILY PROTEIN-RELATED"/>
    <property type="match status" value="1"/>
</dbReference>
<feature type="coiled-coil region" evidence="1">
    <location>
        <begin position="510"/>
        <end position="537"/>
    </location>
</feature>
<keyword evidence="1" id="KW-0175">Coiled coil</keyword>
<protein>
    <recommendedName>
        <fullName evidence="3">MOM1 alpha-helical domain-containing protein</fullName>
    </recommendedName>
</protein>
<keyword evidence="5" id="KW-1185">Reference proteome</keyword>
<organism evidence="4 5">
    <name type="scientific">Rhododendron simsii</name>
    <name type="common">Sims's rhododendron</name>
    <dbReference type="NCBI Taxonomy" id="118357"/>
    <lineage>
        <taxon>Eukaryota</taxon>
        <taxon>Viridiplantae</taxon>
        <taxon>Streptophyta</taxon>
        <taxon>Embryophyta</taxon>
        <taxon>Tracheophyta</taxon>
        <taxon>Spermatophyta</taxon>
        <taxon>Magnoliopsida</taxon>
        <taxon>eudicotyledons</taxon>
        <taxon>Gunneridae</taxon>
        <taxon>Pentapetalae</taxon>
        <taxon>asterids</taxon>
        <taxon>Ericales</taxon>
        <taxon>Ericaceae</taxon>
        <taxon>Ericoideae</taxon>
        <taxon>Rhodoreae</taxon>
        <taxon>Rhododendron</taxon>
    </lineage>
</organism>
<dbReference type="Gene3D" id="6.10.250.1310">
    <property type="match status" value="1"/>
</dbReference>
<feature type="domain" description="MOM1 alpha-helical" evidence="3">
    <location>
        <begin position="385"/>
        <end position="498"/>
    </location>
</feature>
<dbReference type="EMBL" id="WJXA01000001">
    <property type="protein sequence ID" value="KAF7152249.1"/>
    <property type="molecule type" value="Genomic_DNA"/>
</dbReference>
<accession>A0A834LXJ3</accession>
<feature type="region of interest" description="Disordered" evidence="2">
    <location>
        <begin position="968"/>
        <end position="1017"/>
    </location>
</feature>
<feature type="region of interest" description="Disordered" evidence="2">
    <location>
        <begin position="286"/>
        <end position="347"/>
    </location>
</feature>
<evidence type="ECO:0000259" key="3">
    <source>
        <dbReference type="Pfam" id="PF25029"/>
    </source>
</evidence>
<evidence type="ECO:0000313" key="5">
    <source>
        <dbReference type="Proteomes" id="UP000626092"/>
    </source>
</evidence>
<proteinExistence type="predicted"/>
<dbReference type="Pfam" id="PF25029">
    <property type="entry name" value="MOM1"/>
    <property type="match status" value="1"/>
</dbReference>
<feature type="compositionally biased region" description="Basic and acidic residues" evidence="2">
    <location>
        <begin position="112"/>
        <end position="151"/>
    </location>
</feature>
<dbReference type="OrthoDB" id="885191at2759"/>
<dbReference type="Proteomes" id="UP000626092">
    <property type="component" value="Unassembled WGS sequence"/>
</dbReference>
<feature type="compositionally biased region" description="Polar residues" evidence="2">
    <location>
        <begin position="1091"/>
        <end position="1100"/>
    </location>
</feature>
<feature type="compositionally biased region" description="Basic and acidic residues" evidence="2">
    <location>
        <begin position="315"/>
        <end position="326"/>
    </location>
</feature>
<dbReference type="InterPro" id="IPR056882">
    <property type="entry name" value="MOM1_dom"/>
</dbReference>